<proteinExistence type="predicted"/>
<organism evidence="1 2">
    <name type="scientific">Sphingobacterium athyrii</name>
    <dbReference type="NCBI Taxonomy" id="2152717"/>
    <lineage>
        <taxon>Bacteria</taxon>
        <taxon>Pseudomonadati</taxon>
        <taxon>Bacteroidota</taxon>
        <taxon>Sphingobacteriia</taxon>
        <taxon>Sphingobacteriales</taxon>
        <taxon>Sphingobacteriaceae</taxon>
        <taxon>Sphingobacterium</taxon>
    </lineage>
</organism>
<dbReference type="EMBL" id="QCXX01000006">
    <property type="protein sequence ID" value="PUV22692.1"/>
    <property type="molecule type" value="Genomic_DNA"/>
</dbReference>
<keyword evidence="2" id="KW-1185">Reference proteome</keyword>
<name>A0A363NPH3_9SPHI</name>
<dbReference type="AlphaFoldDB" id="A0A363NPH3"/>
<dbReference type="PROSITE" id="PS51257">
    <property type="entry name" value="PROKAR_LIPOPROTEIN"/>
    <property type="match status" value="1"/>
</dbReference>
<evidence type="ECO:0000313" key="1">
    <source>
        <dbReference type="EMBL" id="PUV22692.1"/>
    </source>
</evidence>
<gene>
    <name evidence="1" type="ORF">DCO56_21080</name>
</gene>
<dbReference type="RefSeq" id="WP_146191108.1">
    <property type="nucleotide sequence ID" value="NZ_QCXX01000006.1"/>
</dbReference>
<evidence type="ECO:0000313" key="2">
    <source>
        <dbReference type="Proteomes" id="UP000250831"/>
    </source>
</evidence>
<dbReference type="Proteomes" id="UP000250831">
    <property type="component" value="Unassembled WGS sequence"/>
</dbReference>
<accession>A0A363NPH3</accession>
<evidence type="ECO:0008006" key="3">
    <source>
        <dbReference type="Google" id="ProtNLM"/>
    </source>
</evidence>
<protein>
    <recommendedName>
        <fullName evidence="3">Lipoprotein</fullName>
    </recommendedName>
</protein>
<comment type="caution">
    <text evidence="1">The sequence shown here is derived from an EMBL/GenBank/DDBJ whole genome shotgun (WGS) entry which is preliminary data.</text>
</comment>
<sequence>MMKKTIYLFVLSIFLLLGCKKSDNKIDPEDSGLRIEIKGISGWGNGVNISIDQSKTEIKYPKDGLSETKKDKVYKTSEATLKQLSSYINTYKLMDAKIEECARCADGLDYVITIKSEGRENTVTIAAHRTDGKYTDLLDFINKM</sequence>
<dbReference type="OrthoDB" id="707259at2"/>
<reference evidence="1 2" key="1">
    <citation type="submission" date="2018-04" db="EMBL/GenBank/DDBJ databases">
        <title>Sphingobacterium sp. M46 Genome.</title>
        <authorList>
            <person name="Cheng J."/>
            <person name="Li Y."/>
        </authorList>
    </citation>
    <scope>NUCLEOTIDE SEQUENCE [LARGE SCALE GENOMIC DNA]</scope>
    <source>
        <strain evidence="1 2">M46</strain>
    </source>
</reference>